<dbReference type="Proteomes" id="UP001160483">
    <property type="component" value="Unassembled WGS sequence"/>
</dbReference>
<accession>A0AAU9LBU3</accession>
<keyword evidence="5" id="KW-1185">Reference proteome</keyword>
<dbReference type="InterPro" id="IPR020568">
    <property type="entry name" value="Ribosomal_Su5_D2-typ_SF"/>
</dbReference>
<dbReference type="Gene3D" id="3.30.70.240">
    <property type="match status" value="1"/>
</dbReference>
<dbReference type="GO" id="GO:0005737">
    <property type="term" value="C:cytoplasm"/>
    <property type="evidence" value="ECO:0007669"/>
    <property type="project" value="TreeGrafter"/>
</dbReference>
<dbReference type="AlphaFoldDB" id="A0AAU9LBU3"/>
<gene>
    <name evidence="4" type="ORF">PBS001_LOCUS2707</name>
    <name evidence="3" type="ORF">PBS003_LOCUS8785</name>
</gene>
<dbReference type="InterPro" id="IPR036956">
    <property type="entry name" value="Impact_N_sf"/>
</dbReference>
<dbReference type="EMBL" id="CAKLCB010000151">
    <property type="protein sequence ID" value="CAH0516021.1"/>
    <property type="molecule type" value="Genomic_DNA"/>
</dbReference>
<organism evidence="3 6">
    <name type="scientific">Peronospora belbahrii</name>
    <dbReference type="NCBI Taxonomy" id="622444"/>
    <lineage>
        <taxon>Eukaryota</taxon>
        <taxon>Sar</taxon>
        <taxon>Stramenopiles</taxon>
        <taxon>Oomycota</taxon>
        <taxon>Peronosporomycetes</taxon>
        <taxon>Peronosporales</taxon>
        <taxon>Peronosporaceae</taxon>
        <taxon>Peronospora</taxon>
    </lineage>
</organism>
<dbReference type="InterPro" id="IPR035647">
    <property type="entry name" value="EFG_III/V"/>
</dbReference>
<dbReference type="InterPro" id="IPR001498">
    <property type="entry name" value="Impact_N"/>
</dbReference>
<evidence type="ECO:0000313" key="5">
    <source>
        <dbReference type="Proteomes" id="UP001158986"/>
    </source>
</evidence>
<dbReference type="EMBL" id="CAKKTJ010000333">
    <property type="protein sequence ID" value="CAH0482189.1"/>
    <property type="molecule type" value="Genomic_DNA"/>
</dbReference>
<comment type="caution">
    <text evidence="3">The sequence shown here is derived from an EMBL/GenBank/DDBJ whole genome shotgun (WGS) entry which is preliminary data.</text>
</comment>
<dbReference type="Proteomes" id="UP001158986">
    <property type="component" value="Unassembled WGS sequence"/>
</dbReference>
<protein>
    <recommendedName>
        <fullName evidence="2">Impact N-terminal domain-containing protein</fullName>
    </recommendedName>
</protein>
<dbReference type="SUPFAM" id="SSF54211">
    <property type="entry name" value="Ribosomal protein S5 domain 2-like"/>
    <property type="match status" value="1"/>
</dbReference>
<proteinExistence type="inferred from homology"/>
<name>A0AAU9LBU3_9STRA</name>
<dbReference type="InterPro" id="IPR023582">
    <property type="entry name" value="Impact"/>
</dbReference>
<feature type="domain" description="Impact N-terminal" evidence="2">
    <location>
        <begin position="19"/>
        <end position="128"/>
    </location>
</feature>
<dbReference type="Gene3D" id="3.30.230.30">
    <property type="entry name" value="Impact, N-terminal domain"/>
    <property type="match status" value="1"/>
</dbReference>
<evidence type="ECO:0000313" key="6">
    <source>
        <dbReference type="Proteomes" id="UP001160483"/>
    </source>
</evidence>
<evidence type="ECO:0000259" key="2">
    <source>
        <dbReference type="Pfam" id="PF01205"/>
    </source>
</evidence>
<dbReference type="Pfam" id="PF01205">
    <property type="entry name" value="Impact_N"/>
    <property type="match status" value="1"/>
</dbReference>
<comment type="similarity">
    <text evidence="1">Belongs to the IMPACT family.</text>
</comment>
<reference evidence="3 5" key="1">
    <citation type="submission" date="2021-11" db="EMBL/GenBank/DDBJ databases">
        <authorList>
            <person name="Islam A."/>
            <person name="Islam S."/>
            <person name="Flora M.S."/>
            <person name="Rahman M."/>
            <person name="Ziaur R.M."/>
            <person name="Epstein J.H."/>
            <person name="Hassan M."/>
            <person name="Klassen M."/>
            <person name="Woodard K."/>
            <person name="Webb A."/>
            <person name="Webby R.J."/>
            <person name="El Zowalaty M.E."/>
        </authorList>
    </citation>
    <scope>NUCLEOTIDE SEQUENCE</scope>
    <source>
        <strain evidence="4">Pbs1</strain>
        <strain evidence="3">Pbs3</strain>
    </source>
</reference>
<dbReference type="PANTHER" id="PTHR16301:SF20">
    <property type="entry name" value="IMPACT FAMILY MEMBER YIGZ"/>
    <property type="match status" value="1"/>
</dbReference>
<sequence length="214" mass="23965">MTAWKTIQCALQLEIVKQKSSRFISAAWPLSAYNRKLVSDLVKQYIDIQHCKYPAATHHCYAYRTIDGRELCSDDGEPHGTAGRPILESIQQAQLLDICVVVSRIYGGVKLGRGGLIRAYGTAAREVLEHAEIVEKVPTRLLYVRTSFSFVGMVKRACDQFTAELVSQEYAQEAAFTVCVPVHKYVDFISFVRTKSSGCVKVKEMEAKHLTCVV</sequence>
<dbReference type="PANTHER" id="PTHR16301">
    <property type="entry name" value="IMPACT-RELATED"/>
    <property type="match status" value="1"/>
</dbReference>
<dbReference type="GO" id="GO:0006446">
    <property type="term" value="P:regulation of translational initiation"/>
    <property type="evidence" value="ECO:0007669"/>
    <property type="project" value="TreeGrafter"/>
</dbReference>
<evidence type="ECO:0000256" key="1">
    <source>
        <dbReference type="ARBA" id="ARBA00007665"/>
    </source>
</evidence>
<evidence type="ECO:0000313" key="3">
    <source>
        <dbReference type="EMBL" id="CAH0482189.1"/>
    </source>
</evidence>
<dbReference type="SUPFAM" id="SSF54980">
    <property type="entry name" value="EF-G C-terminal domain-like"/>
    <property type="match status" value="1"/>
</dbReference>
<evidence type="ECO:0000313" key="4">
    <source>
        <dbReference type="EMBL" id="CAH0516021.1"/>
    </source>
</evidence>